<protein>
    <recommendedName>
        <fullName evidence="3">RAP domain-containing protein</fullName>
    </recommendedName>
</protein>
<dbReference type="GO" id="GO:0003723">
    <property type="term" value="F:RNA binding"/>
    <property type="evidence" value="ECO:0000318"/>
    <property type="project" value="GO_Central"/>
</dbReference>
<evidence type="ECO:0008006" key="3">
    <source>
        <dbReference type="Google" id="ProtNLM"/>
    </source>
</evidence>
<reference evidence="1 2" key="2">
    <citation type="journal article" date="2010" name="Nucleic Acids Res.">
        <title>BeetleBase in 2010: revisions to provide comprehensive genomic information for Tribolium castaneum.</title>
        <authorList>
            <person name="Kim H.S."/>
            <person name="Murphy T."/>
            <person name="Xia J."/>
            <person name="Caragea D."/>
            <person name="Park Y."/>
            <person name="Beeman R.W."/>
            <person name="Lorenzen M.D."/>
            <person name="Butcher S."/>
            <person name="Manak J.R."/>
            <person name="Brown S.J."/>
        </authorList>
    </citation>
    <scope>GENOME REANNOTATION</scope>
    <source>
        <strain evidence="1 2">Georgia GA2</strain>
    </source>
</reference>
<proteinExistence type="predicted"/>
<dbReference type="Proteomes" id="UP000007266">
    <property type="component" value="Linkage group 7"/>
</dbReference>
<dbReference type="InParanoid" id="D6WP48"/>
<dbReference type="EMBL" id="KQ971352">
    <property type="protein sequence ID" value="EFA07285.1"/>
    <property type="molecule type" value="Genomic_DNA"/>
</dbReference>
<dbReference type="AlphaFoldDB" id="D6WP48"/>
<dbReference type="OrthoDB" id="443524at2759"/>
<dbReference type="KEGG" id="tca:660773"/>
<evidence type="ECO:0000313" key="2">
    <source>
        <dbReference type="Proteomes" id="UP000007266"/>
    </source>
</evidence>
<dbReference type="GO" id="GO:0044528">
    <property type="term" value="P:regulation of mitochondrial mRNA stability"/>
    <property type="evidence" value="ECO:0000318"/>
    <property type="project" value="GO_Central"/>
</dbReference>
<dbReference type="GO" id="GO:0000963">
    <property type="term" value="P:mitochondrial RNA processing"/>
    <property type="evidence" value="ECO:0000318"/>
    <property type="project" value="GO_Central"/>
</dbReference>
<keyword evidence="2" id="KW-1185">Reference proteome</keyword>
<reference evidence="1 2" key="1">
    <citation type="journal article" date="2008" name="Nature">
        <title>The genome of the model beetle and pest Tribolium castaneum.</title>
        <authorList>
            <consortium name="Tribolium Genome Sequencing Consortium"/>
            <person name="Richards S."/>
            <person name="Gibbs R.A."/>
            <person name="Weinstock G.M."/>
            <person name="Brown S.J."/>
            <person name="Denell R."/>
            <person name="Beeman R.W."/>
            <person name="Gibbs R."/>
            <person name="Beeman R.W."/>
            <person name="Brown S.J."/>
            <person name="Bucher G."/>
            <person name="Friedrich M."/>
            <person name="Grimmelikhuijzen C.J."/>
            <person name="Klingler M."/>
            <person name="Lorenzen M."/>
            <person name="Richards S."/>
            <person name="Roth S."/>
            <person name="Schroder R."/>
            <person name="Tautz D."/>
            <person name="Zdobnov E.M."/>
            <person name="Muzny D."/>
            <person name="Gibbs R.A."/>
            <person name="Weinstock G.M."/>
            <person name="Attaway T."/>
            <person name="Bell S."/>
            <person name="Buhay C.J."/>
            <person name="Chandrabose M.N."/>
            <person name="Chavez D."/>
            <person name="Clerk-Blankenburg K.P."/>
            <person name="Cree A."/>
            <person name="Dao M."/>
            <person name="Davis C."/>
            <person name="Chacko J."/>
            <person name="Dinh H."/>
            <person name="Dugan-Rocha S."/>
            <person name="Fowler G."/>
            <person name="Garner T.T."/>
            <person name="Garnes J."/>
            <person name="Gnirke A."/>
            <person name="Hawes A."/>
            <person name="Hernandez J."/>
            <person name="Hines S."/>
            <person name="Holder M."/>
            <person name="Hume J."/>
            <person name="Jhangiani S.N."/>
            <person name="Joshi V."/>
            <person name="Khan Z.M."/>
            <person name="Jackson L."/>
            <person name="Kovar C."/>
            <person name="Kowis A."/>
            <person name="Lee S."/>
            <person name="Lewis L.R."/>
            <person name="Margolis J."/>
            <person name="Morgan M."/>
            <person name="Nazareth L.V."/>
            <person name="Nguyen N."/>
            <person name="Okwuonu G."/>
            <person name="Parker D."/>
            <person name="Richards S."/>
            <person name="Ruiz S.J."/>
            <person name="Santibanez J."/>
            <person name="Savard J."/>
            <person name="Scherer S.E."/>
            <person name="Schneider B."/>
            <person name="Sodergren E."/>
            <person name="Tautz D."/>
            <person name="Vattahil S."/>
            <person name="Villasana D."/>
            <person name="White C.S."/>
            <person name="Wright R."/>
            <person name="Park Y."/>
            <person name="Beeman R.W."/>
            <person name="Lord J."/>
            <person name="Oppert B."/>
            <person name="Lorenzen M."/>
            <person name="Brown S."/>
            <person name="Wang L."/>
            <person name="Savard J."/>
            <person name="Tautz D."/>
            <person name="Richards S."/>
            <person name="Weinstock G."/>
            <person name="Gibbs R.A."/>
            <person name="Liu Y."/>
            <person name="Worley K."/>
            <person name="Weinstock G."/>
            <person name="Elsik C.G."/>
            <person name="Reese J.T."/>
            <person name="Elhaik E."/>
            <person name="Landan G."/>
            <person name="Graur D."/>
            <person name="Arensburger P."/>
            <person name="Atkinson P."/>
            <person name="Beeman R.W."/>
            <person name="Beidler J."/>
            <person name="Brown S.J."/>
            <person name="Demuth J.P."/>
            <person name="Drury D.W."/>
            <person name="Du Y.Z."/>
            <person name="Fujiwara H."/>
            <person name="Lorenzen M."/>
            <person name="Maselli V."/>
            <person name="Osanai M."/>
            <person name="Park Y."/>
            <person name="Robertson H.M."/>
            <person name="Tu Z."/>
            <person name="Wang J.J."/>
            <person name="Wang S."/>
            <person name="Richards S."/>
            <person name="Song H."/>
            <person name="Zhang L."/>
            <person name="Sodergren E."/>
            <person name="Werner D."/>
            <person name="Stanke M."/>
            <person name="Morgenstern B."/>
            <person name="Solovyev V."/>
            <person name="Kosarev P."/>
            <person name="Brown G."/>
            <person name="Chen H.C."/>
            <person name="Ermolaeva O."/>
            <person name="Hlavina W."/>
            <person name="Kapustin Y."/>
            <person name="Kiryutin B."/>
            <person name="Kitts P."/>
            <person name="Maglott D."/>
            <person name="Pruitt K."/>
            <person name="Sapojnikov V."/>
            <person name="Souvorov A."/>
            <person name="Mackey A.J."/>
            <person name="Waterhouse R.M."/>
            <person name="Wyder S."/>
            <person name="Zdobnov E.M."/>
            <person name="Zdobnov E.M."/>
            <person name="Wyder S."/>
            <person name="Kriventseva E.V."/>
            <person name="Kadowaki T."/>
            <person name="Bork P."/>
            <person name="Aranda M."/>
            <person name="Bao R."/>
            <person name="Beermann A."/>
            <person name="Berns N."/>
            <person name="Bolognesi R."/>
            <person name="Bonneton F."/>
            <person name="Bopp D."/>
            <person name="Brown S.J."/>
            <person name="Bucher G."/>
            <person name="Butts T."/>
            <person name="Chaumot A."/>
            <person name="Denell R.E."/>
            <person name="Ferrier D.E."/>
            <person name="Friedrich M."/>
            <person name="Gordon C.M."/>
            <person name="Jindra M."/>
            <person name="Klingler M."/>
            <person name="Lan Q."/>
            <person name="Lattorff H.M."/>
            <person name="Laudet V."/>
            <person name="von Levetsow C."/>
            <person name="Liu Z."/>
            <person name="Lutz R."/>
            <person name="Lynch J.A."/>
            <person name="da Fonseca R.N."/>
            <person name="Posnien N."/>
            <person name="Reuter R."/>
            <person name="Roth S."/>
            <person name="Savard J."/>
            <person name="Schinko J.B."/>
            <person name="Schmitt C."/>
            <person name="Schoppmeier M."/>
            <person name="Schroder R."/>
            <person name="Shippy T.D."/>
            <person name="Simonnet F."/>
            <person name="Marques-Souza H."/>
            <person name="Tautz D."/>
            <person name="Tomoyasu Y."/>
            <person name="Trauner J."/>
            <person name="Van der Zee M."/>
            <person name="Vervoort M."/>
            <person name="Wittkopp N."/>
            <person name="Wimmer E.A."/>
            <person name="Yang X."/>
            <person name="Jones A.K."/>
            <person name="Sattelle D.B."/>
            <person name="Ebert P.R."/>
            <person name="Nelson D."/>
            <person name="Scott J.G."/>
            <person name="Beeman R.W."/>
            <person name="Muthukrishnan S."/>
            <person name="Kramer K.J."/>
            <person name="Arakane Y."/>
            <person name="Beeman R.W."/>
            <person name="Zhu Q."/>
            <person name="Hogenkamp D."/>
            <person name="Dixit R."/>
            <person name="Oppert B."/>
            <person name="Jiang H."/>
            <person name="Zou Z."/>
            <person name="Marshall J."/>
            <person name="Elpidina E."/>
            <person name="Vinokurov K."/>
            <person name="Oppert C."/>
            <person name="Zou Z."/>
            <person name="Evans J."/>
            <person name="Lu Z."/>
            <person name="Zhao P."/>
            <person name="Sumathipala N."/>
            <person name="Altincicek B."/>
            <person name="Vilcinskas A."/>
            <person name="Williams M."/>
            <person name="Hultmark D."/>
            <person name="Hetru C."/>
            <person name="Jiang H."/>
            <person name="Grimmelikhuijzen C.J."/>
            <person name="Hauser F."/>
            <person name="Cazzamali G."/>
            <person name="Williamson M."/>
            <person name="Park Y."/>
            <person name="Li B."/>
            <person name="Tanaka Y."/>
            <person name="Predel R."/>
            <person name="Neupert S."/>
            <person name="Schachtner J."/>
            <person name="Verleyen P."/>
            <person name="Raible F."/>
            <person name="Bork P."/>
            <person name="Friedrich M."/>
            <person name="Walden K.K."/>
            <person name="Robertson H.M."/>
            <person name="Angeli S."/>
            <person name="Foret S."/>
            <person name="Bucher G."/>
            <person name="Schuetz S."/>
            <person name="Maleszka R."/>
            <person name="Wimmer E.A."/>
            <person name="Beeman R.W."/>
            <person name="Lorenzen M."/>
            <person name="Tomoyasu Y."/>
            <person name="Miller S.C."/>
            <person name="Grossmann D."/>
            <person name="Bucher G."/>
        </authorList>
    </citation>
    <scope>NUCLEOTIDE SEQUENCE [LARGE SCALE GENOMIC DNA]</scope>
    <source>
        <strain evidence="1 2">Georgia GA2</strain>
    </source>
</reference>
<accession>D6WP48</accession>
<name>D6WP48_TRICA</name>
<dbReference type="GO" id="GO:0035770">
    <property type="term" value="C:ribonucleoprotein granule"/>
    <property type="evidence" value="ECO:0000318"/>
    <property type="project" value="GO_Central"/>
</dbReference>
<organism evidence="1 2">
    <name type="scientific">Tribolium castaneum</name>
    <name type="common">Red flour beetle</name>
    <dbReference type="NCBI Taxonomy" id="7070"/>
    <lineage>
        <taxon>Eukaryota</taxon>
        <taxon>Metazoa</taxon>
        <taxon>Ecdysozoa</taxon>
        <taxon>Arthropoda</taxon>
        <taxon>Hexapoda</taxon>
        <taxon>Insecta</taxon>
        <taxon>Pterygota</taxon>
        <taxon>Neoptera</taxon>
        <taxon>Endopterygota</taxon>
        <taxon>Coleoptera</taxon>
        <taxon>Polyphaga</taxon>
        <taxon>Cucujiformia</taxon>
        <taxon>Tenebrionidae</taxon>
        <taxon>Tenebrionidae incertae sedis</taxon>
        <taxon>Tribolium</taxon>
    </lineage>
</organism>
<dbReference type="PhylomeDB" id="D6WP48"/>
<dbReference type="HOGENOM" id="CLU_029495_0_0_1"/>
<dbReference type="eggNOG" id="ENOG502RJUQ">
    <property type="taxonomic scope" value="Eukaryota"/>
</dbReference>
<dbReference type="GO" id="GO:0005759">
    <property type="term" value="C:mitochondrial matrix"/>
    <property type="evidence" value="ECO:0000318"/>
    <property type="project" value="GO_Central"/>
</dbReference>
<evidence type="ECO:0000313" key="1">
    <source>
        <dbReference type="EMBL" id="EFA07285.1"/>
    </source>
</evidence>
<gene>
    <name evidence="1" type="primary">AUGUSTUS-3.0.2_14520</name>
    <name evidence="1" type="ORF">TcasGA2_TC014520</name>
</gene>
<dbReference type="STRING" id="7070.D6WP48"/>
<dbReference type="OMA" id="FEIRMDS"/>
<sequence length="617" mass="70740">MAQAIKGAIATHMRRLYQGGPRLFCSFSRNNLPSEVTTKYAQSTDFLLNNLKNANSTKNVLDMVSQHNDIMNNKHVIQALRSLFTLQKNGNSEMSTNEILAHQDFRKLCRKLRSQAASIELGDIIEALKVVSYVGVPADSTIFQVLLQLIRHNVNHLNLQQIIFLEFLLTQTKSSPLVEALKIALPMVFEIHLPVKMDYDNAAHLADCLYFASRNALNVESIEKLVNALMGHREFDAKTAKSVVWSICDMEPDEMFRPLMNRAIDSLIVHLDELSFNEMETTLTKLISRFGQKCTYFYNETFYDSCANYVIDKDLGFKQSIYILRKFGRINYHHKFMLDYMSKKVYENPEFITKGDPLDIYSIAVSTALSEYRPVHWDTLKDLIIRSENVANSAKKEIIWIKFAAALCLLDIYKLDVLTKCLNENFLNALFNKKRFKSDFENYATIWQCIKLFKPELNCLLSTKFDPQVLVKHFRHNLDFPLEGALHKALGGDKYVKTDLYSKMGVEVDHVVVFRKGGYPVAMNYSEDLEFVEDIDVPSDNQLVAILGLRHFGYTLNKKMRSSTNMAIRALEANGCQVVPVCLEVWEGLPDFEKIPYLMQAIKERTDSDLNVTESVI</sequence>